<accession>A0AAV1ENC9</accession>
<gene>
    <name evidence="1" type="ORF">XNOV1_A002982</name>
</gene>
<evidence type="ECO:0000313" key="1">
    <source>
        <dbReference type="EMBL" id="CAJ1050227.1"/>
    </source>
</evidence>
<organism evidence="1 2">
    <name type="scientific">Xyrichtys novacula</name>
    <name type="common">Pearly razorfish</name>
    <name type="synonym">Hemipteronotus novacula</name>
    <dbReference type="NCBI Taxonomy" id="13765"/>
    <lineage>
        <taxon>Eukaryota</taxon>
        <taxon>Metazoa</taxon>
        <taxon>Chordata</taxon>
        <taxon>Craniata</taxon>
        <taxon>Vertebrata</taxon>
        <taxon>Euteleostomi</taxon>
        <taxon>Actinopterygii</taxon>
        <taxon>Neopterygii</taxon>
        <taxon>Teleostei</taxon>
        <taxon>Neoteleostei</taxon>
        <taxon>Acanthomorphata</taxon>
        <taxon>Eupercaria</taxon>
        <taxon>Labriformes</taxon>
        <taxon>Labridae</taxon>
        <taxon>Xyrichtys</taxon>
    </lineage>
</organism>
<reference evidence="1" key="1">
    <citation type="submission" date="2023-08" db="EMBL/GenBank/DDBJ databases">
        <authorList>
            <person name="Alioto T."/>
            <person name="Alioto T."/>
            <person name="Gomez Garrido J."/>
        </authorList>
    </citation>
    <scope>NUCLEOTIDE SEQUENCE</scope>
</reference>
<dbReference type="EMBL" id="OY660865">
    <property type="protein sequence ID" value="CAJ1050227.1"/>
    <property type="molecule type" value="Genomic_DNA"/>
</dbReference>
<keyword evidence="2" id="KW-1185">Reference proteome</keyword>
<evidence type="ECO:0000313" key="2">
    <source>
        <dbReference type="Proteomes" id="UP001178508"/>
    </source>
</evidence>
<protein>
    <submittedName>
        <fullName evidence="1">Uncharacterized protein</fullName>
    </submittedName>
</protein>
<name>A0AAV1ENC9_XYRNO</name>
<proteinExistence type="predicted"/>
<dbReference type="Proteomes" id="UP001178508">
    <property type="component" value="Chromosome 2"/>
</dbReference>
<sequence>MSKGGGLWSRSTEPKLCQELLLYVAATHTHTFIGPFNLRLSQRATFGRDADSKRRQKRLKQQFKVLHSDIKAEKVIRPHRETLSGP</sequence>
<dbReference type="AlphaFoldDB" id="A0AAV1ENC9"/>